<gene>
    <name evidence="3" type="ORF">FHE65_13020</name>
    <name evidence="2" type="ORF">FHE65_21525</name>
</gene>
<comment type="caution">
    <text evidence="3">The sequence shown here is derived from an EMBL/GenBank/DDBJ whole genome shotgun (WGS) entry which is preliminary data.</text>
</comment>
<feature type="compositionally biased region" description="Basic and acidic residues" evidence="1">
    <location>
        <begin position="49"/>
        <end position="66"/>
    </location>
</feature>
<dbReference type="RefSeq" id="WP_139086024.1">
    <property type="nucleotide sequence ID" value="NZ_VDFR01000057.1"/>
</dbReference>
<feature type="compositionally biased region" description="Basic and acidic residues" evidence="1">
    <location>
        <begin position="7"/>
        <end position="18"/>
    </location>
</feature>
<sequence>MTATVIEKVRRQTDRAREQTPSGVLDRSALVPLQNRSAPTAGTPGRTVPGKEDPVTDPETDPRTRPETPQPNEPHPGDAEPHEPDHDRPEHGDQRRV</sequence>
<evidence type="ECO:0000313" key="3">
    <source>
        <dbReference type="EMBL" id="TNC46345.1"/>
    </source>
</evidence>
<feature type="region of interest" description="Disordered" evidence="1">
    <location>
        <begin position="1"/>
        <end position="97"/>
    </location>
</feature>
<dbReference type="Proteomes" id="UP000306740">
    <property type="component" value="Unassembled WGS sequence"/>
</dbReference>
<proteinExistence type="predicted"/>
<feature type="compositionally biased region" description="Basic and acidic residues" evidence="1">
    <location>
        <begin position="75"/>
        <end position="97"/>
    </location>
</feature>
<name>A0A5C4MKT3_9ACTN</name>
<evidence type="ECO:0000313" key="4">
    <source>
        <dbReference type="Proteomes" id="UP000306740"/>
    </source>
</evidence>
<dbReference type="AlphaFoldDB" id="A0A5C4MKT3"/>
<evidence type="ECO:0000256" key="1">
    <source>
        <dbReference type="SAM" id="MobiDB-lite"/>
    </source>
</evidence>
<reference evidence="3 4" key="1">
    <citation type="submission" date="2019-05" db="EMBL/GenBank/DDBJ databases">
        <title>Mumia sp. nov., isolated from the intestinal contents of plateau pika (Ochotona curzoniae) in the Qinghai-Tibet plateau of China.</title>
        <authorList>
            <person name="Tian Z."/>
        </authorList>
    </citation>
    <scope>NUCLEOTIDE SEQUENCE [LARGE SCALE GENOMIC DNA]</scope>
    <source>
        <strain evidence="4">527</strain>
        <strain evidence="3">Z527</strain>
    </source>
</reference>
<dbReference type="EMBL" id="VDFR01000057">
    <property type="protein sequence ID" value="TNC46345.1"/>
    <property type="molecule type" value="Genomic_DNA"/>
</dbReference>
<protein>
    <submittedName>
        <fullName evidence="3">Uncharacterized protein</fullName>
    </submittedName>
</protein>
<dbReference type="EMBL" id="VDFR01000098">
    <property type="protein sequence ID" value="TNC42281.1"/>
    <property type="molecule type" value="Genomic_DNA"/>
</dbReference>
<evidence type="ECO:0000313" key="2">
    <source>
        <dbReference type="EMBL" id="TNC42281.1"/>
    </source>
</evidence>
<organism evidence="3 4">
    <name type="scientific">Mumia zhuanghuii</name>
    <dbReference type="NCBI Taxonomy" id="2585211"/>
    <lineage>
        <taxon>Bacteria</taxon>
        <taxon>Bacillati</taxon>
        <taxon>Actinomycetota</taxon>
        <taxon>Actinomycetes</taxon>
        <taxon>Propionibacteriales</taxon>
        <taxon>Nocardioidaceae</taxon>
        <taxon>Mumia</taxon>
    </lineage>
</organism>
<accession>A0A5C4MKT3</accession>